<comment type="caution">
    <text evidence="5">The sequence shown here is derived from an EMBL/GenBank/DDBJ whole genome shotgun (WGS) entry which is preliminary data.</text>
</comment>
<dbReference type="AlphaFoldDB" id="A0AAW1JWH7"/>
<gene>
    <name evidence="5" type="ORF">QE152_g27081</name>
</gene>
<evidence type="ECO:0000256" key="2">
    <source>
        <dbReference type="ARBA" id="ARBA00008061"/>
    </source>
</evidence>
<dbReference type="SUPFAM" id="SSF51011">
    <property type="entry name" value="Glycosyl hydrolase domain"/>
    <property type="match status" value="1"/>
</dbReference>
<dbReference type="Gene3D" id="2.60.40.1180">
    <property type="entry name" value="Golgi alpha-mannosidase II"/>
    <property type="match status" value="1"/>
</dbReference>
<feature type="domain" description="Alpha-amylase C-terminal" evidence="4">
    <location>
        <begin position="174"/>
        <end position="261"/>
    </location>
</feature>
<evidence type="ECO:0000256" key="3">
    <source>
        <dbReference type="ARBA" id="ARBA00012595"/>
    </source>
</evidence>
<evidence type="ECO:0000313" key="5">
    <source>
        <dbReference type="EMBL" id="KAK9708640.1"/>
    </source>
</evidence>
<dbReference type="InterPro" id="IPR017853">
    <property type="entry name" value="GH"/>
</dbReference>
<dbReference type="GO" id="GO:0043169">
    <property type="term" value="F:cation binding"/>
    <property type="evidence" value="ECO:0007669"/>
    <property type="project" value="InterPro"/>
</dbReference>
<organism evidence="5 6">
    <name type="scientific">Popillia japonica</name>
    <name type="common">Japanese beetle</name>
    <dbReference type="NCBI Taxonomy" id="7064"/>
    <lineage>
        <taxon>Eukaryota</taxon>
        <taxon>Metazoa</taxon>
        <taxon>Ecdysozoa</taxon>
        <taxon>Arthropoda</taxon>
        <taxon>Hexapoda</taxon>
        <taxon>Insecta</taxon>
        <taxon>Pterygota</taxon>
        <taxon>Neoptera</taxon>
        <taxon>Endopterygota</taxon>
        <taxon>Coleoptera</taxon>
        <taxon>Polyphaga</taxon>
        <taxon>Scarabaeiformia</taxon>
        <taxon>Scarabaeidae</taxon>
        <taxon>Rutelinae</taxon>
        <taxon>Popillia</taxon>
    </lineage>
</organism>
<sequence>MLIYSSNLSLNYVGGEAISSSDYTSLGTVTEFKYGAEIGRVFRRNDKLHWLNNWGPGWGFLPNSQDALVFVDNHDNQRGHGAGGSNILTYKQPKEYKMAIAFMLAHPYGSPRVMSSFAFTNSDQGPPADGNAYIVSPKINNDDTCSNGWVCEHRWRQIYNMVGFRNAVKGTSINDWWSDGNQQIAFCRGRKGFIAFTNGGNIQRDFQTCLPPGIYCDVISGNLIGGKCSGKSVTVGNNGVGFISLNENEYDGVLAIHVNAKKL</sequence>
<dbReference type="SUPFAM" id="SSF51445">
    <property type="entry name" value="(Trans)glycosidases"/>
    <property type="match status" value="1"/>
</dbReference>
<accession>A0AAW1JWH7</accession>
<dbReference type="Proteomes" id="UP001458880">
    <property type="component" value="Unassembled WGS sequence"/>
</dbReference>
<dbReference type="EC" id="3.2.1.1" evidence="3"/>
<protein>
    <recommendedName>
        <fullName evidence="3">alpha-amylase</fullName>
        <ecNumber evidence="3">3.2.1.1</ecNumber>
    </recommendedName>
</protein>
<evidence type="ECO:0000256" key="1">
    <source>
        <dbReference type="ARBA" id="ARBA00000548"/>
    </source>
</evidence>
<dbReference type="EMBL" id="JASPKY010000324">
    <property type="protein sequence ID" value="KAK9708640.1"/>
    <property type="molecule type" value="Genomic_DNA"/>
</dbReference>
<dbReference type="Gene3D" id="3.20.20.80">
    <property type="entry name" value="Glycosidases"/>
    <property type="match status" value="1"/>
</dbReference>
<dbReference type="GO" id="GO:0004556">
    <property type="term" value="F:alpha-amylase activity"/>
    <property type="evidence" value="ECO:0007669"/>
    <property type="project" value="UniProtKB-EC"/>
</dbReference>
<name>A0AAW1JWH7_POPJA</name>
<comment type="similarity">
    <text evidence="2">Belongs to the glycosyl hydrolase 13 family.</text>
</comment>
<dbReference type="SMART" id="SM00632">
    <property type="entry name" value="Aamy_C"/>
    <property type="match status" value="1"/>
</dbReference>
<dbReference type="Pfam" id="PF02806">
    <property type="entry name" value="Alpha-amylase_C"/>
    <property type="match status" value="1"/>
</dbReference>
<dbReference type="InterPro" id="IPR031319">
    <property type="entry name" value="A-amylase_C"/>
</dbReference>
<comment type="catalytic activity">
    <reaction evidence="1">
        <text>Endohydrolysis of (1-&gt;4)-alpha-D-glucosidic linkages in polysaccharides containing three or more (1-&gt;4)-alpha-linked D-glucose units.</text>
        <dbReference type="EC" id="3.2.1.1"/>
    </reaction>
</comment>
<dbReference type="GO" id="GO:0005975">
    <property type="term" value="P:carbohydrate metabolic process"/>
    <property type="evidence" value="ECO:0007669"/>
    <property type="project" value="InterPro"/>
</dbReference>
<dbReference type="InterPro" id="IPR006048">
    <property type="entry name" value="A-amylase/branching_C"/>
</dbReference>
<proteinExistence type="inferred from homology"/>
<evidence type="ECO:0000259" key="4">
    <source>
        <dbReference type="SMART" id="SM00632"/>
    </source>
</evidence>
<reference evidence="5 6" key="1">
    <citation type="journal article" date="2024" name="BMC Genomics">
        <title>De novo assembly and annotation of Popillia japonica's genome with initial clues to its potential as an invasive pest.</title>
        <authorList>
            <person name="Cucini C."/>
            <person name="Boschi S."/>
            <person name="Funari R."/>
            <person name="Cardaioli E."/>
            <person name="Iannotti N."/>
            <person name="Marturano G."/>
            <person name="Paoli F."/>
            <person name="Bruttini M."/>
            <person name="Carapelli A."/>
            <person name="Frati F."/>
            <person name="Nardi F."/>
        </authorList>
    </citation>
    <scope>NUCLEOTIDE SEQUENCE [LARGE SCALE GENOMIC DNA]</scope>
    <source>
        <strain evidence="5">DMR45628</strain>
    </source>
</reference>
<dbReference type="PANTHER" id="PTHR43447">
    <property type="entry name" value="ALPHA-AMYLASE"/>
    <property type="match status" value="1"/>
</dbReference>
<dbReference type="InterPro" id="IPR013780">
    <property type="entry name" value="Glyco_hydro_b"/>
</dbReference>
<evidence type="ECO:0000313" key="6">
    <source>
        <dbReference type="Proteomes" id="UP001458880"/>
    </source>
</evidence>
<keyword evidence="6" id="KW-1185">Reference proteome</keyword>